<evidence type="ECO:0000313" key="1">
    <source>
        <dbReference type="EMBL" id="KAJ7371776.1"/>
    </source>
</evidence>
<dbReference type="OrthoDB" id="5975918at2759"/>
<dbReference type="EMBL" id="MU826842">
    <property type="protein sequence ID" value="KAJ7371776.1"/>
    <property type="molecule type" value="Genomic_DNA"/>
</dbReference>
<sequence>MLEINSVEEEMQSTMITEDEHYSEHASFDEPNLNSNTTIHNKARRKVQFSRPLEYWREFDKETGEFLFELKDVAKMSDAGKLKETCVEKIHETFNMNEDEDGQKLDYKQNGAKTQSITDVIQAFQKRQCKKIDTSKQSQEKRRKDVTRMKQNVKLPSPSLHTRQLKNGRLLNNAPTCSKLAVREGEFLLNLRKEPSLIQSYCTYSFSSSLGMLTSFKMSARLPLVCTGRKLYDERLLPTTFSSVQRKYSTIKTAVRNDGGLPQVVRKLSTPHIVQLFD</sequence>
<comment type="caution">
    <text evidence="1">The sequence shown here is derived from an EMBL/GenBank/DDBJ whole genome shotgun (WGS) entry which is preliminary data.</text>
</comment>
<protein>
    <submittedName>
        <fullName evidence="1">Uncharacterized protein</fullName>
    </submittedName>
</protein>
<gene>
    <name evidence="1" type="ORF">OS493_023114</name>
</gene>
<name>A0A9W9YYE9_9CNID</name>
<evidence type="ECO:0000313" key="2">
    <source>
        <dbReference type="Proteomes" id="UP001163046"/>
    </source>
</evidence>
<organism evidence="1 2">
    <name type="scientific">Desmophyllum pertusum</name>
    <dbReference type="NCBI Taxonomy" id="174260"/>
    <lineage>
        <taxon>Eukaryota</taxon>
        <taxon>Metazoa</taxon>
        <taxon>Cnidaria</taxon>
        <taxon>Anthozoa</taxon>
        <taxon>Hexacorallia</taxon>
        <taxon>Scleractinia</taxon>
        <taxon>Caryophylliina</taxon>
        <taxon>Caryophylliidae</taxon>
        <taxon>Desmophyllum</taxon>
    </lineage>
</organism>
<dbReference type="AlphaFoldDB" id="A0A9W9YYE9"/>
<keyword evidence="2" id="KW-1185">Reference proteome</keyword>
<reference evidence="1" key="1">
    <citation type="submission" date="2023-01" db="EMBL/GenBank/DDBJ databases">
        <title>Genome assembly of the deep-sea coral Lophelia pertusa.</title>
        <authorList>
            <person name="Herrera S."/>
            <person name="Cordes E."/>
        </authorList>
    </citation>
    <scope>NUCLEOTIDE SEQUENCE</scope>
    <source>
        <strain evidence="1">USNM1676648</strain>
        <tissue evidence="1">Polyp</tissue>
    </source>
</reference>
<accession>A0A9W9YYE9</accession>
<proteinExistence type="predicted"/>
<dbReference type="Proteomes" id="UP001163046">
    <property type="component" value="Unassembled WGS sequence"/>
</dbReference>